<reference evidence="2 3" key="1">
    <citation type="journal article" date="2019" name="Commun. Biol.">
        <title>The bagworm genome reveals a unique fibroin gene that provides high tensile strength.</title>
        <authorList>
            <person name="Kono N."/>
            <person name="Nakamura H."/>
            <person name="Ohtoshi R."/>
            <person name="Tomita M."/>
            <person name="Numata K."/>
            <person name="Arakawa K."/>
        </authorList>
    </citation>
    <scope>NUCLEOTIDE SEQUENCE [LARGE SCALE GENOMIC DNA]</scope>
</reference>
<dbReference type="Proteomes" id="UP000299102">
    <property type="component" value="Unassembled WGS sequence"/>
</dbReference>
<evidence type="ECO:0000256" key="1">
    <source>
        <dbReference type="SAM" id="MobiDB-lite"/>
    </source>
</evidence>
<keyword evidence="3" id="KW-1185">Reference proteome</keyword>
<gene>
    <name evidence="2" type="ORF">EVAR_22771_1</name>
</gene>
<evidence type="ECO:0000313" key="2">
    <source>
        <dbReference type="EMBL" id="GBP29398.1"/>
    </source>
</evidence>
<proteinExistence type="predicted"/>
<dbReference type="AlphaFoldDB" id="A0A4C1USH6"/>
<dbReference type="EMBL" id="BGZK01000219">
    <property type="protein sequence ID" value="GBP29398.1"/>
    <property type="molecule type" value="Genomic_DNA"/>
</dbReference>
<name>A0A4C1USH6_EUMVA</name>
<organism evidence="2 3">
    <name type="scientific">Eumeta variegata</name>
    <name type="common">Bagworm moth</name>
    <name type="synonym">Eumeta japonica</name>
    <dbReference type="NCBI Taxonomy" id="151549"/>
    <lineage>
        <taxon>Eukaryota</taxon>
        <taxon>Metazoa</taxon>
        <taxon>Ecdysozoa</taxon>
        <taxon>Arthropoda</taxon>
        <taxon>Hexapoda</taxon>
        <taxon>Insecta</taxon>
        <taxon>Pterygota</taxon>
        <taxon>Neoptera</taxon>
        <taxon>Endopterygota</taxon>
        <taxon>Lepidoptera</taxon>
        <taxon>Glossata</taxon>
        <taxon>Ditrysia</taxon>
        <taxon>Tineoidea</taxon>
        <taxon>Psychidae</taxon>
        <taxon>Oiketicinae</taxon>
        <taxon>Eumeta</taxon>
    </lineage>
</organism>
<accession>A0A4C1USH6</accession>
<protein>
    <submittedName>
        <fullName evidence="2">Uncharacterized protein</fullName>
    </submittedName>
</protein>
<comment type="caution">
    <text evidence="2">The sequence shown here is derived from an EMBL/GenBank/DDBJ whole genome shotgun (WGS) entry which is preliminary data.</text>
</comment>
<evidence type="ECO:0000313" key="3">
    <source>
        <dbReference type="Proteomes" id="UP000299102"/>
    </source>
</evidence>
<sequence length="147" mass="16237">MNDGLRSRVGERRTTQDFPLAYCHLPIARRSVGETDRLGLDTHLTAFVDSCPLERGLAGEPLSQIPSARYASRKSSCRYISPGHVTSIDMSKGTQVVPIKGRKQQPPQKGHAALPKRIIMRRLEAANPEKNAPSPGENVNRCYSTDK</sequence>
<feature type="region of interest" description="Disordered" evidence="1">
    <location>
        <begin position="124"/>
        <end position="147"/>
    </location>
</feature>